<organism evidence="8 9">
    <name type="scientific">Marmota monax</name>
    <name type="common">Woodchuck</name>
    <dbReference type="NCBI Taxonomy" id="9995"/>
    <lineage>
        <taxon>Eukaryota</taxon>
        <taxon>Metazoa</taxon>
        <taxon>Chordata</taxon>
        <taxon>Craniata</taxon>
        <taxon>Vertebrata</taxon>
        <taxon>Euteleostomi</taxon>
        <taxon>Mammalia</taxon>
        <taxon>Eutheria</taxon>
        <taxon>Euarchontoglires</taxon>
        <taxon>Glires</taxon>
        <taxon>Rodentia</taxon>
        <taxon>Sciuromorpha</taxon>
        <taxon>Sciuridae</taxon>
        <taxon>Xerinae</taxon>
        <taxon>Marmotini</taxon>
        <taxon>Marmota</taxon>
    </lineage>
</organism>
<dbReference type="AlphaFoldDB" id="A0A5E4B2M5"/>
<dbReference type="Proteomes" id="UP000335636">
    <property type="component" value="Unassembled WGS sequence"/>
</dbReference>
<dbReference type="PANTHER" id="PTHR15756">
    <property type="entry name" value="LR8/HCA112"/>
    <property type="match status" value="1"/>
</dbReference>
<proteinExistence type="inferred from homology"/>
<reference evidence="8" key="1">
    <citation type="submission" date="2019-04" db="EMBL/GenBank/DDBJ databases">
        <authorList>
            <person name="Alioto T."/>
            <person name="Alioto T."/>
        </authorList>
    </citation>
    <scope>NUCLEOTIDE SEQUENCE [LARGE SCALE GENOMIC DNA]</scope>
</reference>
<name>A0A5E4B2M5_MARMO</name>
<evidence type="ECO:0008006" key="10">
    <source>
        <dbReference type="Google" id="ProtNLM"/>
    </source>
</evidence>
<evidence type="ECO:0000256" key="5">
    <source>
        <dbReference type="ARBA" id="ARBA00022989"/>
    </source>
</evidence>
<comment type="caution">
    <text evidence="8">The sequence shown here is derived from an EMBL/GenBank/DDBJ whole genome shotgun (WGS) entry which is preliminary data.</text>
</comment>
<dbReference type="EMBL" id="CABDUW010000228">
    <property type="protein sequence ID" value="VTJ63400.1"/>
    <property type="molecule type" value="Genomic_DNA"/>
</dbReference>
<dbReference type="Pfam" id="PF04103">
    <property type="entry name" value="CD20"/>
    <property type="match status" value="1"/>
</dbReference>
<keyword evidence="6 7" id="KW-0472">Membrane</keyword>
<keyword evidence="3" id="KW-0597">Phosphoprotein</keyword>
<feature type="transmembrane region" description="Helical" evidence="7">
    <location>
        <begin position="205"/>
        <end position="229"/>
    </location>
</feature>
<protein>
    <recommendedName>
        <fullName evidence="10">Transmembrane protein 176B</fullName>
    </recommendedName>
</protein>
<comment type="subcellular location">
    <subcellularLocation>
        <location evidence="1">Membrane</location>
        <topology evidence="1">Multi-pass membrane protein</topology>
    </subcellularLocation>
</comment>
<evidence type="ECO:0000256" key="6">
    <source>
        <dbReference type="ARBA" id="ARBA00023136"/>
    </source>
</evidence>
<evidence type="ECO:0000313" key="8">
    <source>
        <dbReference type="EMBL" id="VTJ63400.1"/>
    </source>
</evidence>
<dbReference type="PANTHER" id="PTHR15756:SF7">
    <property type="entry name" value="TRANSMEMBRANE PROTEIN 176B"/>
    <property type="match status" value="1"/>
</dbReference>
<dbReference type="InterPro" id="IPR009281">
    <property type="entry name" value="TMEM176A/TMEM176B"/>
</dbReference>
<dbReference type="GO" id="GO:0016020">
    <property type="term" value="C:membrane"/>
    <property type="evidence" value="ECO:0007669"/>
    <property type="project" value="UniProtKB-SubCell"/>
</dbReference>
<keyword evidence="5 7" id="KW-1133">Transmembrane helix</keyword>
<evidence type="ECO:0000256" key="2">
    <source>
        <dbReference type="ARBA" id="ARBA00006022"/>
    </source>
</evidence>
<dbReference type="GO" id="GO:2001199">
    <property type="term" value="P:negative regulation of dendritic cell differentiation"/>
    <property type="evidence" value="ECO:0007669"/>
    <property type="project" value="TreeGrafter"/>
</dbReference>
<dbReference type="InterPro" id="IPR007237">
    <property type="entry name" value="CD20-like"/>
</dbReference>
<keyword evidence="4 7" id="KW-0812">Transmembrane</keyword>
<evidence type="ECO:0000313" key="9">
    <source>
        <dbReference type="Proteomes" id="UP000335636"/>
    </source>
</evidence>
<comment type="similarity">
    <text evidence="2">Belongs to the TMEM176 family.</text>
</comment>
<gene>
    <name evidence="8" type="ORF">MONAX_5E025226</name>
</gene>
<evidence type="ECO:0000256" key="1">
    <source>
        <dbReference type="ARBA" id="ARBA00004141"/>
    </source>
</evidence>
<sequence length="269" mass="28710">MMTQNKVTVNGVDVVSTLSQPTHIDIHIHQESALTQLLKAGASLKQFISRPRDTGPSGARINNAQLALGVTQILLGVVSCTLGVGLYFGPGTGSELRASGCAFWAGCVAIIAGAGAIAHEKYAGKLSGCVSGLLILACIATAVAATVLCVTSLVWQTNGSSVTEINSLCDGLNTTTSYRYKWRSYNDKWREERCRNYMEKMMKMFLVFCSLLAAVCILKIILALASLGLCLRSVCVQSSQPLEEEGSDKKLLGEVPSVSKEKTPTVVIF</sequence>
<feature type="transmembrane region" description="Helical" evidence="7">
    <location>
        <begin position="130"/>
        <end position="155"/>
    </location>
</feature>
<evidence type="ECO:0000256" key="3">
    <source>
        <dbReference type="ARBA" id="ARBA00022553"/>
    </source>
</evidence>
<feature type="transmembrane region" description="Helical" evidence="7">
    <location>
        <begin position="101"/>
        <end position="118"/>
    </location>
</feature>
<evidence type="ECO:0000256" key="4">
    <source>
        <dbReference type="ARBA" id="ARBA00022692"/>
    </source>
</evidence>
<accession>A0A5E4B2M5</accession>
<evidence type="ECO:0000256" key="7">
    <source>
        <dbReference type="SAM" id="Phobius"/>
    </source>
</evidence>
<keyword evidence="9" id="KW-1185">Reference proteome</keyword>
<feature type="transmembrane region" description="Helical" evidence="7">
    <location>
        <begin position="66"/>
        <end position="89"/>
    </location>
</feature>